<keyword evidence="15" id="KW-0539">Nucleus</keyword>
<feature type="compositionally biased region" description="Basic and acidic residues" evidence="18">
    <location>
        <begin position="262"/>
        <end position="281"/>
    </location>
</feature>
<evidence type="ECO:0000256" key="4">
    <source>
        <dbReference type="ARBA" id="ARBA00012417"/>
    </source>
</evidence>
<proteinExistence type="inferred from homology"/>
<dbReference type="InterPro" id="IPR018944">
    <property type="entry name" value="DNA_pol_lambd_fingers_domain"/>
</dbReference>
<dbReference type="GO" id="GO:0016829">
    <property type="term" value="F:lyase activity"/>
    <property type="evidence" value="ECO:0007669"/>
    <property type="project" value="UniProtKB-KW"/>
</dbReference>
<comment type="catalytic activity">
    <reaction evidence="16">
        <text>DNA(n) + a 2'-deoxyribonucleoside 5'-triphosphate = DNA(n+1) + diphosphate</text>
        <dbReference type="Rhea" id="RHEA:22508"/>
        <dbReference type="Rhea" id="RHEA-COMP:17339"/>
        <dbReference type="Rhea" id="RHEA-COMP:17340"/>
        <dbReference type="ChEBI" id="CHEBI:33019"/>
        <dbReference type="ChEBI" id="CHEBI:61560"/>
        <dbReference type="ChEBI" id="CHEBI:173112"/>
        <dbReference type="EC" id="2.7.7.7"/>
    </reaction>
</comment>
<comment type="cofactor">
    <cofactor evidence="1">
        <name>Mn(2+)</name>
        <dbReference type="ChEBI" id="CHEBI:29035"/>
    </cofactor>
</comment>
<evidence type="ECO:0000256" key="3">
    <source>
        <dbReference type="ARBA" id="ARBA00008323"/>
    </source>
</evidence>
<dbReference type="GO" id="GO:0003887">
    <property type="term" value="F:DNA-directed DNA polymerase activity"/>
    <property type="evidence" value="ECO:0007669"/>
    <property type="project" value="UniProtKB-KW"/>
</dbReference>
<dbReference type="GeneID" id="63841953"/>
<feature type="compositionally biased region" description="Basic and acidic residues" evidence="18">
    <location>
        <begin position="29"/>
        <end position="47"/>
    </location>
</feature>
<protein>
    <recommendedName>
        <fullName evidence="5">DNA polymerase lambda</fullName>
        <ecNumber evidence="4">2.7.7.7</ecNumber>
    </recommendedName>
</protein>
<evidence type="ECO:0000256" key="11">
    <source>
        <dbReference type="ARBA" id="ARBA00022763"/>
    </source>
</evidence>
<dbReference type="Gene3D" id="3.30.460.10">
    <property type="entry name" value="Beta Polymerase, domain 2"/>
    <property type="match status" value="1"/>
</dbReference>
<dbReference type="GO" id="GO:0006303">
    <property type="term" value="P:double-strand break repair via nonhomologous end joining"/>
    <property type="evidence" value="ECO:0007669"/>
    <property type="project" value="TreeGrafter"/>
</dbReference>
<accession>A0A9P4XWX8</accession>
<dbReference type="PROSITE" id="PS50172">
    <property type="entry name" value="BRCT"/>
    <property type="match status" value="1"/>
</dbReference>
<keyword evidence="7" id="KW-0808">Transferase</keyword>
<evidence type="ECO:0000256" key="6">
    <source>
        <dbReference type="ARBA" id="ARBA00022634"/>
    </source>
</evidence>
<keyword evidence="6" id="KW-0237">DNA synthesis</keyword>
<dbReference type="SUPFAM" id="SSF47802">
    <property type="entry name" value="DNA polymerase beta, N-terminal domain-like"/>
    <property type="match status" value="1"/>
</dbReference>
<dbReference type="RefSeq" id="XP_040773291.1">
    <property type="nucleotide sequence ID" value="XM_040924824.1"/>
</dbReference>
<dbReference type="Proteomes" id="UP000803844">
    <property type="component" value="Unassembled WGS sequence"/>
</dbReference>
<dbReference type="GO" id="GO:0003677">
    <property type="term" value="F:DNA binding"/>
    <property type="evidence" value="ECO:0007669"/>
    <property type="project" value="InterPro"/>
</dbReference>
<feature type="region of interest" description="Disordered" evidence="18">
    <location>
        <begin position="247"/>
        <end position="293"/>
    </location>
</feature>
<keyword evidence="8" id="KW-0548">Nucleotidyltransferase</keyword>
<dbReference type="InterPro" id="IPR002054">
    <property type="entry name" value="DNA-dir_DNA_pol_X"/>
</dbReference>
<evidence type="ECO:0000256" key="9">
    <source>
        <dbReference type="ARBA" id="ARBA00022705"/>
    </source>
</evidence>
<dbReference type="PANTHER" id="PTHR11276">
    <property type="entry name" value="DNA POLYMERASE TYPE-X FAMILY MEMBER"/>
    <property type="match status" value="1"/>
</dbReference>
<feature type="region of interest" description="Disordered" evidence="18">
    <location>
        <begin position="314"/>
        <end position="357"/>
    </location>
</feature>
<dbReference type="InterPro" id="IPR001357">
    <property type="entry name" value="BRCT_dom"/>
</dbReference>
<dbReference type="FunFam" id="3.30.210.10:FF:000001">
    <property type="entry name" value="DNA polymerase lambda"/>
    <property type="match status" value="1"/>
</dbReference>
<name>A0A9P4XWX8_CRYP1</name>
<dbReference type="Gene3D" id="1.10.150.20">
    <property type="entry name" value="5' to 3' exonuclease, C-terminal subdomain"/>
    <property type="match status" value="1"/>
</dbReference>
<keyword evidence="14" id="KW-0456">Lyase</keyword>
<evidence type="ECO:0000256" key="10">
    <source>
        <dbReference type="ARBA" id="ARBA00022723"/>
    </source>
</evidence>
<evidence type="ECO:0000259" key="19">
    <source>
        <dbReference type="PROSITE" id="PS50172"/>
    </source>
</evidence>
<comment type="similarity">
    <text evidence="3">Belongs to the DNA polymerase type-X family.</text>
</comment>
<evidence type="ECO:0000256" key="16">
    <source>
        <dbReference type="ARBA" id="ARBA00049244"/>
    </source>
</evidence>
<dbReference type="InterPro" id="IPR029398">
    <property type="entry name" value="PolB_thumb"/>
</dbReference>
<feature type="compositionally biased region" description="Polar residues" evidence="18">
    <location>
        <begin position="105"/>
        <end position="120"/>
    </location>
</feature>
<organism evidence="20 21">
    <name type="scientific">Cryphonectria parasitica (strain ATCC 38755 / EP155)</name>
    <dbReference type="NCBI Taxonomy" id="660469"/>
    <lineage>
        <taxon>Eukaryota</taxon>
        <taxon>Fungi</taxon>
        <taxon>Dikarya</taxon>
        <taxon>Ascomycota</taxon>
        <taxon>Pezizomycotina</taxon>
        <taxon>Sordariomycetes</taxon>
        <taxon>Sordariomycetidae</taxon>
        <taxon>Diaporthales</taxon>
        <taxon>Cryphonectriaceae</taxon>
        <taxon>Cryphonectria-Endothia species complex</taxon>
        <taxon>Cryphonectria</taxon>
    </lineage>
</organism>
<evidence type="ECO:0000256" key="15">
    <source>
        <dbReference type="ARBA" id="ARBA00023242"/>
    </source>
</evidence>
<dbReference type="PANTHER" id="PTHR11276:SF28">
    <property type="entry name" value="DNA POLYMERASE LAMBDA"/>
    <property type="match status" value="1"/>
</dbReference>
<keyword evidence="11" id="KW-0227">DNA damage</keyword>
<dbReference type="Gene3D" id="3.40.50.10190">
    <property type="entry name" value="BRCT domain"/>
    <property type="match status" value="1"/>
</dbReference>
<feature type="domain" description="BRCT" evidence="19">
    <location>
        <begin position="154"/>
        <end position="242"/>
    </location>
</feature>
<comment type="caution">
    <text evidence="20">The sequence shown here is derived from an EMBL/GenBank/DDBJ whole genome shotgun (WGS) entry which is preliminary data.</text>
</comment>
<evidence type="ECO:0000256" key="18">
    <source>
        <dbReference type="SAM" id="MobiDB-lite"/>
    </source>
</evidence>
<evidence type="ECO:0000256" key="2">
    <source>
        <dbReference type="ARBA" id="ARBA00004123"/>
    </source>
</evidence>
<feature type="region of interest" description="Disordered" evidence="18">
    <location>
        <begin position="25"/>
        <end position="129"/>
    </location>
</feature>
<dbReference type="Gene3D" id="3.30.210.10">
    <property type="entry name" value="DNA polymerase, thumb domain"/>
    <property type="match status" value="1"/>
</dbReference>
<comment type="subcellular location">
    <subcellularLocation>
        <location evidence="2">Nucleus</location>
    </subcellularLocation>
</comment>
<evidence type="ECO:0000256" key="5">
    <source>
        <dbReference type="ARBA" id="ARBA00016513"/>
    </source>
</evidence>
<dbReference type="InterPro" id="IPR036420">
    <property type="entry name" value="BRCT_dom_sf"/>
</dbReference>
<keyword evidence="21" id="KW-1185">Reference proteome</keyword>
<dbReference type="FunFam" id="1.10.150.110:FF:000005">
    <property type="entry name" value="DNA polymerase POL4"/>
    <property type="match status" value="1"/>
</dbReference>
<evidence type="ECO:0000256" key="13">
    <source>
        <dbReference type="ARBA" id="ARBA00023204"/>
    </source>
</evidence>
<dbReference type="EC" id="2.7.7.7" evidence="4"/>
<dbReference type="GO" id="GO:0005634">
    <property type="term" value="C:nucleus"/>
    <property type="evidence" value="ECO:0007669"/>
    <property type="project" value="UniProtKB-SubCell"/>
</dbReference>
<dbReference type="SUPFAM" id="SSF52113">
    <property type="entry name" value="BRCT domain"/>
    <property type="match status" value="1"/>
</dbReference>
<dbReference type="PRINTS" id="PR00869">
    <property type="entry name" value="DNAPOLX"/>
</dbReference>
<dbReference type="AlphaFoldDB" id="A0A9P4XWX8"/>
<evidence type="ECO:0000256" key="12">
    <source>
        <dbReference type="ARBA" id="ARBA00022932"/>
    </source>
</evidence>
<dbReference type="Pfam" id="PF14792">
    <property type="entry name" value="DNA_pol_B_palm"/>
    <property type="match status" value="1"/>
</dbReference>
<dbReference type="GO" id="GO:0046872">
    <property type="term" value="F:metal ion binding"/>
    <property type="evidence" value="ECO:0007669"/>
    <property type="project" value="UniProtKB-KW"/>
</dbReference>
<dbReference type="InterPro" id="IPR022312">
    <property type="entry name" value="DNA_pol_X"/>
</dbReference>
<dbReference type="Pfam" id="PF10391">
    <property type="entry name" value="DNA_pol_lambd_f"/>
    <property type="match status" value="1"/>
</dbReference>
<gene>
    <name evidence="20" type="ORF">M406DRAFT_63249</name>
</gene>
<dbReference type="Gene3D" id="1.10.150.110">
    <property type="entry name" value="DNA polymerase beta, N-terminal domain-like"/>
    <property type="match status" value="1"/>
</dbReference>
<evidence type="ECO:0000256" key="7">
    <source>
        <dbReference type="ARBA" id="ARBA00022679"/>
    </source>
</evidence>
<dbReference type="InterPro" id="IPR037160">
    <property type="entry name" value="DNA_Pol_thumb_sf"/>
</dbReference>
<dbReference type="InterPro" id="IPR043519">
    <property type="entry name" value="NT_sf"/>
</dbReference>
<dbReference type="PRINTS" id="PR00870">
    <property type="entry name" value="DNAPOLXBETA"/>
</dbReference>
<evidence type="ECO:0000256" key="17">
    <source>
        <dbReference type="PIRSR" id="PIRSR622312-50"/>
    </source>
</evidence>
<dbReference type="FunFam" id="1.10.150.20:FF:000010">
    <property type="entry name" value="DNA polymerase lambda"/>
    <property type="match status" value="1"/>
</dbReference>
<sequence>MSLEMPLKTKEAFYKQLDALDTSFDDEHENLQDDHRQRSRAFLEKAKPGRQHTKPSQGKVATASAAGRVSIPDPKPTKSVSMTAATPNTTIQATPFVPDSHPPASRQQIPSSTSIVQDTPLQEPGLDCRMTKHTSAGTVSKETQRDKGKNDVPEAKRILKNLRLFYIPPDRISLRKHRIEHAEKYGATVTDQLADATHIVVDKNLGYEDIKATVSTVSGSVGSTLVTEEWPLDCIQQGRVLPPYLKYRVKGTPSGQSGSTGKETEQRDATRRPDSSLELKTPHKNPKSLGIPTQQAQLGLRVLSQIINEAREEFKDVPRIGDEDANLNPSEDGGEDDSGAEKERERKRFKKKGGGKSIPKKYDEYYACNRGGTKEQAENKDNPNAFTISVFRKMLDYYTNTNDHWRVLAYRRIITTLSMVKDRTITTAEEAKKLPFFGERLSAKLEEIVKTQTLQRLQFALNDPISQVKALFLGVYGAGPTTADKWIAQGFRTLDDLLRSADLSYSQRIGIEHYEDINSRIPRAEVTKLGEYVKAEAVNIDKEVELLIGGSYRRGATSSGDIDFIITKKGTTSSRDLTPFLDKLVGNLSRRGFLTAELAAHSSTREGSGSKWHGCCVLPRATDDKDNDNYRPVWRRIDLLLVPETEYGAALIYFTGNDIFNRSIRLLASKKKMRLNQRGLYKDVLRDQNRQKISDGDLLEGRDEKRIFQLLGVKWREPHERWC</sequence>
<dbReference type="InterPro" id="IPR010996">
    <property type="entry name" value="HHH_MUS81"/>
</dbReference>
<evidence type="ECO:0000313" key="21">
    <source>
        <dbReference type="Proteomes" id="UP000803844"/>
    </source>
</evidence>
<dbReference type="InterPro" id="IPR027421">
    <property type="entry name" value="DNA_pol_lamdba_lyase_dom_sf"/>
</dbReference>
<dbReference type="CDD" id="cd00141">
    <property type="entry name" value="NT_POLXc"/>
    <property type="match status" value="1"/>
</dbReference>
<dbReference type="InterPro" id="IPR002008">
    <property type="entry name" value="DNA_pol_X_beta-like"/>
</dbReference>
<evidence type="ECO:0000256" key="1">
    <source>
        <dbReference type="ARBA" id="ARBA00001936"/>
    </source>
</evidence>
<feature type="compositionally biased region" description="Polar residues" evidence="18">
    <location>
        <begin position="78"/>
        <end position="93"/>
    </location>
</feature>
<dbReference type="Pfam" id="PF14716">
    <property type="entry name" value="HHH_8"/>
    <property type="match status" value="1"/>
</dbReference>
<keyword evidence="12" id="KW-0239">DNA-directed DNA polymerase</keyword>
<evidence type="ECO:0000256" key="14">
    <source>
        <dbReference type="ARBA" id="ARBA00023239"/>
    </source>
</evidence>
<reference evidence="20" key="1">
    <citation type="journal article" date="2020" name="Phytopathology">
        <title>Genome sequence of the chestnut blight fungus Cryphonectria parasitica EP155: A fundamental resource for an archetypical invasive plant pathogen.</title>
        <authorList>
            <person name="Crouch J.A."/>
            <person name="Dawe A."/>
            <person name="Aerts A."/>
            <person name="Barry K."/>
            <person name="Churchill A.C.L."/>
            <person name="Grimwood J."/>
            <person name="Hillman B."/>
            <person name="Milgroom M.G."/>
            <person name="Pangilinan J."/>
            <person name="Smith M."/>
            <person name="Salamov A."/>
            <person name="Schmutz J."/>
            <person name="Yadav J."/>
            <person name="Grigoriev I.V."/>
            <person name="Nuss D."/>
        </authorList>
    </citation>
    <scope>NUCLEOTIDE SEQUENCE</scope>
    <source>
        <strain evidence="20">EP155</strain>
    </source>
</reference>
<dbReference type="SUPFAM" id="SSF81585">
    <property type="entry name" value="PsbU/PolX domain-like"/>
    <property type="match status" value="1"/>
</dbReference>
<dbReference type="SUPFAM" id="SSF81301">
    <property type="entry name" value="Nucleotidyltransferase"/>
    <property type="match status" value="1"/>
</dbReference>
<evidence type="ECO:0000313" key="20">
    <source>
        <dbReference type="EMBL" id="KAF3762312.1"/>
    </source>
</evidence>
<keyword evidence="9" id="KW-0235">DNA replication</keyword>
<dbReference type="InterPro" id="IPR028207">
    <property type="entry name" value="DNA_pol_B_palm_palm"/>
</dbReference>
<keyword evidence="13" id="KW-0234">DNA repair</keyword>
<dbReference type="OrthoDB" id="7848332at2759"/>
<dbReference type="Pfam" id="PF14791">
    <property type="entry name" value="DNA_pol_B_thumb"/>
    <property type="match status" value="1"/>
</dbReference>
<dbReference type="SMART" id="SM00483">
    <property type="entry name" value="POLXc"/>
    <property type="match status" value="1"/>
</dbReference>
<evidence type="ECO:0000256" key="8">
    <source>
        <dbReference type="ARBA" id="ARBA00022695"/>
    </source>
</evidence>
<feature type="active site" description="Nucleophile; Schiff-base intermediate with DNA; for 5'-dRP lyase activity" evidence="17">
    <location>
        <position position="444"/>
    </location>
</feature>
<keyword evidence="10" id="KW-0479">Metal-binding</keyword>
<dbReference type="EMBL" id="MU032350">
    <property type="protein sequence ID" value="KAF3762312.1"/>
    <property type="molecule type" value="Genomic_DNA"/>
</dbReference>